<gene>
    <name evidence="1" type="ORF">TTHERM_000558439</name>
</gene>
<evidence type="ECO:0000313" key="1">
    <source>
        <dbReference type="EMBL" id="EWS72749.1"/>
    </source>
</evidence>
<dbReference type="KEGG" id="tet:TTHERM_000558439"/>
<name>W7XHV1_TETTS</name>
<sequence>MTQVYFQVREFQPKKYIKKEGKFQLVENNKVDDFYYQHEVDSTYKISRKQVKITFDVVIDMIHSQNIEFYDEKIEIAEQNSEKPIIIEKNGSFILNQNNDGNFYFYLQILQPQIKLKYKQYKDEQQVEEQNLSVQKQKMDEKQEDESESESFLFVTAKPKNLDTHLQTYSELRVIKDSMTKKADILISTQFNQIKKSLKTNKIEFIHFSTHIERDDKEGDSITLEDENYVKIKIKVNQIYTFTVLKYMNLFINIRYCQIKIIDEHLFHIYV</sequence>
<proteinExistence type="predicted"/>
<evidence type="ECO:0000313" key="2">
    <source>
        <dbReference type="Proteomes" id="UP000009168"/>
    </source>
</evidence>
<dbReference type="RefSeq" id="XP_012654727.1">
    <property type="nucleotide sequence ID" value="XM_012799273.1"/>
</dbReference>
<accession>W7XHV1</accession>
<keyword evidence="2" id="KW-1185">Reference proteome</keyword>
<reference evidence="2" key="1">
    <citation type="journal article" date="2006" name="PLoS Biol.">
        <title>Macronuclear genome sequence of the ciliate Tetrahymena thermophila, a model eukaryote.</title>
        <authorList>
            <person name="Eisen J.A."/>
            <person name="Coyne R.S."/>
            <person name="Wu M."/>
            <person name="Wu D."/>
            <person name="Thiagarajan M."/>
            <person name="Wortman J.R."/>
            <person name="Badger J.H."/>
            <person name="Ren Q."/>
            <person name="Amedeo P."/>
            <person name="Jones K.M."/>
            <person name="Tallon L.J."/>
            <person name="Delcher A.L."/>
            <person name="Salzberg S.L."/>
            <person name="Silva J.C."/>
            <person name="Haas B.J."/>
            <person name="Majoros W.H."/>
            <person name="Farzad M."/>
            <person name="Carlton J.M."/>
            <person name="Smith R.K. Jr."/>
            <person name="Garg J."/>
            <person name="Pearlman R.E."/>
            <person name="Karrer K.M."/>
            <person name="Sun L."/>
            <person name="Manning G."/>
            <person name="Elde N.C."/>
            <person name="Turkewitz A.P."/>
            <person name="Asai D.J."/>
            <person name="Wilkes D.E."/>
            <person name="Wang Y."/>
            <person name="Cai H."/>
            <person name="Collins K."/>
            <person name="Stewart B.A."/>
            <person name="Lee S.R."/>
            <person name="Wilamowska K."/>
            <person name="Weinberg Z."/>
            <person name="Ruzzo W.L."/>
            <person name="Wloga D."/>
            <person name="Gaertig J."/>
            <person name="Frankel J."/>
            <person name="Tsao C.-C."/>
            <person name="Gorovsky M.A."/>
            <person name="Keeling P.J."/>
            <person name="Waller R.F."/>
            <person name="Patron N.J."/>
            <person name="Cherry J.M."/>
            <person name="Stover N.A."/>
            <person name="Krieger C.J."/>
            <person name="del Toro C."/>
            <person name="Ryder H.F."/>
            <person name="Williamson S.C."/>
            <person name="Barbeau R.A."/>
            <person name="Hamilton E.P."/>
            <person name="Orias E."/>
        </authorList>
    </citation>
    <scope>NUCLEOTIDE SEQUENCE [LARGE SCALE GENOMIC DNA]</scope>
    <source>
        <strain evidence="2">SB210</strain>
    </source>
</reference>
<organism evidence="1 2">
    <name type="scientific">Tetrahymena thermophila (strain SB210)</name>
    <dbReference type="NCBI Taxonomy" id="312017"/>
    <lineage>
        <taxon>Eukaryota</taxon>
        <taxon>Sar</taxon>
        <taxon>Alveolata</taxon>
        <taxon>Ciliophora</taxon>
        <taxon>Intramacronucleata</taxon>
        <taxon>Oligohymenophorea</taxon>
        <taxon>Hymenostomatida</taxon>
        <taxon>Tetrahymenina</taxon>
        <taxon>Tetrahymenidae</taxon>
        <taxon>Tetrahymena</taxon>
    </lineage>
</organism>
<dbReference type="AlphaFoldDB" id="W7XHV1"/>
<dbReference type="EMBL" id="GG662547">
    <property type="protein sequence ID" value="EWS72749.1"/>
    <property type="molecule type" value="Genomic_DNA"/>
</dbReference>
<dbReference type="Proteomes" id="UP000009168">
    <property type="component" value="Unassembled WGS sequence"/>
</dbReference>
<protein>
    <submittedName>
        <fullName evidence="1">Uncharacterized protein</fullName>
    </submittedName>
</protein>
<dbReference type="InParanoid" id="W7XHV1"/>
<dbReference type="GeneID" id="24439568"/>